<reference evidence="1" key="1">
    <citation type="submission" date="2014-09" db="EMBL/GenBank/DDBJ databases">
        <authorList>
            <person name="Magalhaes I.L.F."/>
            <person name="Oliveira U."/>
            <person name="Santos F.R."/>
            <person name="Vidigal T.H.D.A."/>
            <person name="Brescovit A.D."/>
            <person name="Santos A.J."/>
        </authorList>
    </citation>
    <scope>NUCLEOTIDE SEQUENCE</scope>
    <source>
        <tissue evidence="1">Shoot tissue taken approximately 20 cm above the soil surface</tissue>
    </source>
</reference>
<protein>
    <submittedName>
        <fullName evidence="1">Uncharacterized protein</fullName>
    </submittedName>
</protein>
<accession>A0A0A9ABK0</accession>
<sequence>MYLPAPVAISGSCLNHARISPV</sequence>
<organism evidence="1">
    <name type="scientific">Arundo donax</name>
    <name type="common">Giant reed</name>
    <name type="synonym">Donax arundinaceus</name>
    <dbReference type="NCBI Taxonomy" id="35708"/>
    <lineage>
        <taxon>Eukaryota</taxon>
        <taxon>Viridiplantae</taxon>
        <taxon>Streptophyta</taxon>
        <taxon>Embryophyta</taxon>
        <taxon>Tracheophyta</taxon>
        <taxon>Spermatophyta</taxon>
        <taxon>Magnoliopsida</taxon>
        <taxon>Liliopsida</taxon>
        <taxon>Poales</taxon>
        <taxon>Poaceae</taxon>
        <taxon>PACMAD clade</taxon>
        <taxon>Arundinoideae</taxon>
        <taxon>Arundineae</taxon>
        <taxon>Arundo</taxon>
    </lineage>
</organism>
<evidence type="ECO:0000313" key="1">
    <source>
        <dbReference type="EMBL" id="JAD44432.1"/>
    </source>
</evidence>
<name>A0A0A9ABK0_ARUDO</name>
<reference evidence="1" key="2">
    <citation type="journal article" date="2015" name="Data Brief">
        <title>Shoot transcriptome of the giant reed, Arundo donax.</title>
        <authorList>
            <person name="Barrero R.A."/>
            <person name="Guerrero F.D."/>
            <person name="Moolhuijzen P."/>
            <person name="Goolsby J.A."/>
            <person name="Tidwell J."/>
            <person name="Bellgard S.E."/>
            <person name="Bellgard M.I."/>
        </authorList>
    </citation>
    <scope>NUCLEOTIDE SEQUENCE</scope>
    <source>
        <tissue evidence="1">Shoot tissue taken approximately 20 cm above the soil surface</tissue>
    </source>
</reference>
<proteinExistence type="predicted"/>
<dbReference type="EMBL" id="GBRH01253463">
    <property type="protein sequence ID" value="JAD44432.1"/>
    <property type="molecule type" value="Transcribed_RNA"/>
</dbReference>
<dbReference type="AlphaFoldDB" id="A0A0A9ABK0"/>